<dbReference type="EMBL" id="PGLV01000001">
    <property type="protein sequence ID" value="POZ56774.1"/>
    <property type="molecule type" value="Genomic_DNA"/>
</dbReference>
<accession>A0A2S5D137</accession>
<name>A0A2S5D137_LYSSH</name>
<reference evidence="1 2" key="1">
    <citation type="submission" date="2017-11" db="EMBL/GenBank/DDBJ databases">
        <title>Genome sequence of Lysinibacillus sphaericus, a lignin-degrading bacteria isolated from municipal solid waste soil.</title>
        <authorList>
            <person name="Persinoti G.F."/>
            <person name="Paixao D.A."/>
            <person name="Bugg T.D."/>
            <person name="Squina F.M."/>
        </authorList>
    </citation>
    <scope>NUCLEOTIDE SEQUENCE [LARGE SCALE GENOMIC DNA]</scope>
    <source>
        <strain evidence="1 2">A1</strain>
    </source>
</reference>
<dbReference type="AlphaFoldDB" id="A0A2S5D137"/>
<gene>
    <name evidence="1" type="ORF">LYSIN_01557</name>
</gene>
<keyword evidence="2" id="KW-1185">Reference proteome</keyword>
<organism evidence="1 2">
    <name type="scientific">Lysinibacillus sphaericus</name>
    <name type="common">Bacillus sphaericus</name>
    <dbReference type="NCBI Taxonomy" id="1421"/>
    <lineage>
        <taxon>Bacteria</taxon>
        <taxon>Bacillati</taxon>
        <taxon>Bacillota</taxon>
        <taxon>Bacilli</taxon>
        <taxon>Bacillales</taxon>
        <taxon>Bacillaceae</taxon>
        <taxon>Lysinibacillus</taxon>
    </lineage>
</organism>
<proteinExistence type="predicted"/>
<sequence length="255" mass="30167">MFENIETTINLPKQSIAFLKEKILKTFPLLRPIENKRPLMSTQQYEAIYPFIAQHLFETIQLYDVTIEHYTDIDNKYHKLNGFTIFDNVTWKSYNFTFTYEGDWLLDNQPLEVPNYIQEYINKLVCNSHECLIYNKSLEKENLTMLNIERLQMEIVGLDLPHEELHIYLQEEGLDRYSEYNASSTANKRAIYASALSVLNSLANQPHLMKNYKQDDMTVSEFAKHLQNRINQLEMKVRQMPNTDATPSNFFNLFN</sequence>
<evidence type="ECO:0000313" key="2">
    <source>
        <dbReference type="Proteomes" id="UP000237319"/>
    </source>
</evidence>
<dbReference type="Proteomes" id="UP000237319">
    <property type="component" value="Unassembled WGS sequence"/>
</dbReference>
<dbReference type="RefSeq" id="WP_103976802.1">
    <property type="nucleotide sequence ID" value="NZ_PGLV01000001.1"/>
</dbReference>
<comment type="caution">
    <text evidence="1">The sequence shown here is derived from an EMBL/GenBank/DDBJ whole genome shotgun (WGS) entry which is preliminary data.</text>
</comment>
<protein>
    <recommendedName>
        <fullName evidence="3">Glutathionylspermidine synthase</fullName>
    </recommendedName>
</protein>
<evidence type="ECO:0000313" key="1">
    <source>
        <dbReference type="EMBL" id="POZ56774.1"/>
    </source>
</evidence>
<evidence type="ECO:0008006" key="3">
    <source>
        <dbReference type="Google" id="ProtNLM"/>
    </source>
</evidence>